<dbReference type="AlphaFoldDB" id="A0A365Y981"/>
<dbReference type="EMBL" id="POAF01000009">
    <property type="protein sequence ID" value="RBL99201.1"/>
    <property type="molecule type" value="Genomic_DNA"/>
</dbReference>
<protein>
    <submittedName>
        <fullName evidence="5">Class I SAM-dependent methyltransferase</fullName>
    </submittedName>
</protein>
<dbReference type="InterPro" id="IPR041698">
    <property type="entry name" value="Methyltransf_25"/>
</dbReference>
<dbReference type="CDD" id="cd02440">
    <property type="entry name" value="AdoMet_MTases"/>
    <property type="match status" value="1"/>
</dbReference>
<dbReference type="InterPro" id="IPR029063">
    <property type="entry name" value="SAM-dependent_MTases_sf"/>
</dbReference>
<evidence type="ECO:0000313" key="6">
    <source>
        <dbReference type="Proteomes" id="UP000252167"/>
    </source>
</evidence>
<dbReference type="Proteomes" id="UP000252167">
    <property type="component" value="Unassembled WGS sequence"/>
</dbReference>
<comment type="caution">
    <text evidence="5">The sequence shown here is derived from an EMBL/GenBank/DDBJ whole genome shotgun (WGS) entry which is preliminary data.</text>
</comment>
<evidence type="ECO:0000313" key="5">
    <source>
        <dbReference type="EMBL" id="RBL99201.1"/>
    </source>
</evidence>
<name>A0A365Y981_9MICC</name>
<dbReference type="GO" id="GO:0032259">
    <property type="term" value="P:methylation"/>
    <property type="evidence" value="ECO:0007669"/>
    <property type="project" value="UniProtKB-KW"/>
</dbReference>
<proteinExistence type="predicted"/>
<organism evidence="5 6">
    <name type="scientific">Glutamicibacter soli</name>
    <dbReference type="NCBI Taxonomy" id="453836"/>
    <lineage>
        <taxon>Bacteria</taxon>
        <taxon>Bacillati</taxon>
        <taxon>Actinomycetota</taxon>
        <taxon>Actinomycetes</taxon>
        <taxon>Micrococcales</taxon>
        <taxon>Micrococcaceae</taxon>
        <taxon>Glutamicibacter</taxon>
    </lineage>
</organism>
<dbReference type="PANTHER" id="PTHR43464:SF19">
    <property type="entry name" value="UBIQUINONE BIOSYNTHESIS O-METHYLTRANSFERASE, MITOCHONDRIAL"/>
    <property type="match status" value="1"/>
</dbReference>
<dbReference type="PANTHER" id="PTHR43464">
    <property type="entry name" value="METHYLTRANSFERASE"/>
    <property type="match status" value="1"/>
</dbReference>
<evidence type="ECO:0000256" key="1">
    <source>
        <dbReference type="ARBA" id="ARBA00022603"/>
    </source>
</evidence>
<dbReference type="RefSeq" id="WP_047118999.1">
    <property type="nucleotide sequence ID" value="NZ_CM125969.1"/>
</dbReference>
<keyword evidence="6" id="KW-1185">Reference proteome</keyword>
<feature type="domain" description="Methyltransferase" evidence="4">
    <location>
        <begin position="54"/>
        <end position="150"/>
    </location>
</feature>
<keyword evidence="1 5" id="KW-0489">Methyltransferase</keyword>
<keyword evidence="3" id="KW-0949">S-adenosyl-L-methionine</keyword>
<evidence type="ECO:0000256" key="3">
    <source>
        <dbReference type="ARBA" id="ARBA00022691"/>
    </source>
</evidence>
<evidence type="ECO:0000259" key="4">
    <source>
        <dbReference type="Pfam" id="PF13649"/>
    </source>
</evidence>
<gene>
    <name evidence="5" type="ORF">C1H84_16055</name>
</gene>
<accession>A0A365Y981</accession>
<evidence type="ECO:0000256" key="2">
    <source>
        <dbReference type="ARBA" id="ARBA00022679"/>
    </source>
</evidence>
<dbReference type="GO" id="GO:0008168">
    <property type="term" value="F:methyltransferase activity"/>
    <property type="evidence" value="ECO:0007669"/>
    <property type="project" value="UniProtKB-KW"/>
</dbReference>
<dbReference type="SUPFAM" id="SSF53335">
    <property type="entry name" value="S-adenosyl-L-methionine-dependent methyltransferases"/>
    <property type="match status" value="1"/>
</dbReference>
<keyword evidence="2 5" id="KW-0808">Transferase</keyword>
<sequence length="202" mass="21945">MTGPEENLWLAAVRNNPDHAANYAERWRGFIAQGRDIHGEARMIDAMADRGARILDAGCGTGRIGGWLAEHGHRVLGVDLDAQLIQVAREDYPFVRWQQGNLADFTLPEGPGELTEFDLIVCAGNVLTFLAAGERLPALTRLRGRLAEGGRLVVGFGAGRGYEFDDFRADAARAGLSVDQEYSTWQLHAPNGDFLVAVLSAA</sequence>
<dbReference type="Gene3D" id="3.40.50.150">
    <property type="entry name" value="Vaccinia Virus protein VP39"/>
    <property type="match status" value="1"/>
</dbReference>
<reference evidence="5 6" key="1">
    <citation type="submission" date="2018-01" db="EMBL/GenBank/DDBJ databases">
        <title>Glutamicibacter soli strain NHPC-3 Whole genome sequence and assembly.</title>
        <authorList>
            <person name="Choudhury P."/>
            <person name="Gupta D."/>
            <person name="Sengupta K."/>
            <person name="Jawed A."/>
            <person name="Sultana N."/>
            <person name="Saha P."/>
        </authorList>
    </citation>
    <scope>NUCLEOTIDE SEQUENCE [LARGE SCALE GENOMIC DNA]</scope>
    <source>
        <strain evidence="5 6">NHPC-3</strain>
    </source>
</reference>
<dbReference type="Pfam" id="PF13649">
    <property type="entry name" value="Methyltransf_25"/>
    <property type="match status" value="1"/>
</dbReference>